<dbReference type="InterPro" id="IPR036873">
    <property type="entry name" value="Rhodanese-like_dom_sf"/>
</dbReference>
<dbReference type="CDD" id="cd00158">
    <property type="entry name" value="RHOD"/>
    <property type="match status" value="3"/>
</dbReference>
<dbReference type="STRING" id="1603606.DSOUD_0031"/>
<dbReference type="KEGG" id="des:DSOUD_0031"/>
<dbReference type="PROSITE" id="PS00380">
    <property type="entry name" value="RHODANESE_1"/>
    <property type="match status" value="1"/>
</dbReference>
<dbReference type="Pfam" id="PF00581">
    <property type="entry name" value="Rhodanese"/>
    <property type="match status" value="3"/>
</dbReference>
<feature type="domain" description="Rhodanese" evidence="2">
    <location>
        <begin position="278"/>
        <end position="364"/>
    </location>
</feature>
<sequence length="364" mass="40237">MIPRQNLRCALLLIGVFGLLAAPVLAAPAKVKIVPLAEVEAMISRNPQDGNYLLFDSRPEVYYSQGHLPWAQSLPWQEMKERIDELPAEKGTKLVFFCGGLKCDLSTRAAHLAVSLGYTNISVFAEGEPGWTRGGKTLWVSASYLKMILNDRDRIALIVDARPTAKYNEGTIPGSLNLPFREWDKLKGLLPGDKATELIFFCGGLESDFSRKAATKAREMGYTDVRVFAEGWPAWEKSSTRAFALVNSRDGGKSSPAEEKVSTGEIRKDELLRLMAEQPEGFLLIDVRSEADFKKAHLPGAINILDDKIGENTDKIRGKNVVFYCKAGSRCASAYYAAEEAGVKTTRFLNRNVDFAADGSYTIR</sequence>
<feature type="signal peptide" evidence="1">
    <location>
        <begin position="1"/>
        <end position="26"/>
    </location>
</feature>
<dbReference type="Gene3D" id="3.40.250.10">
    <property type="entry name" value="Rhodanese-like domain"/>
    <property type="match status" value="3"/>
</dbReference>
<dbReference type="PANTHER" id="PTHR43031">
    <property type="entry name" value="FAD-DEPENDENT OXIDOREDUCTASE"/>
    <property type="match status" value="1"/>
</dbReference>
<protein>
    <submittedName>
        <fullName evidence="3">Dual rhodanese domain-containing 3-mercaptopyruvate sulfurtransferase SseA</fullName>
    </submittedName>
</protein>
<dbReference type="RefSeq" id="WP_157671681.1">
    <property type="nucleotide sequence ID" value="NZ_CP010802.1"/>
</dbReference>
<dbReference type="SMART" id="SM00450">
    <property type="entry name" value="RHOD"/>
    <property type="match status" value="3"/>
</dbReference>
<dbReference type="GO" id="GO:0004792">
    <property type="term" value="F:thiosulfate-cyanide sulfurtransferase activity"/>
    <property type="evidence" value="ECO:0007669"/>
    <property type="project" value="InterPro"/>
</dbReference>
<evidence type="ECO:0000259" key="2">
    <source>
        <dbReference type="PROSITE" id="PS50206"/>
    </source>
</evidence>
<evidence type="ECO:0000313" key="3">
    <source>
        <dbReference type="EMBL" id="ALC14832.1"/>
    </source>
</evidence>
<keyword evidence="1" id="KW-0732">Signal</keyword>
<dbReference type="PROSITE" id="PS50206">
    <property type="entry name" value="RHODANESE_3"/>
    <property type="match status" value="3"/>
</dbReference>
<dbReference type="InterPro" id="IPR001307">
    <property type="entry name" value="Thiosulphate_STrfase_CS"/>
</dbReference>
<keyword evidence="4" id="KW-1185">Reference proteome</keyword>
<organism evidence="3 4">
    <name type="scientific">Desulfuromonas soudanensis</name>
    <dbReference type="NCBI Taxonomy" id="1603606"/>
    <lineage>
        <taxon>Bacteria</taxon>
        <taxon>Pseudomonadati</taxon>
        <taxon>Thermodesulfobacteriota</taxon>
        <taxon>Desulfuromonadia</taxon>
        <taxon>Desulfuromonadales</taxon>
        <taxon>Desulfuromonadaceae</taxon>
        <taxon>Desulfuromonas</taxon>
    </lineage>
</organism>
<name>A0A0M4DEP1_9BACT</name>
<dbReference type="InterPro" id="IPR001763">
    <property type="entry name" value="Rhodanese-like_dom"/>
</dbReference>
<dbReference type="Proteomes" id="UP000057158">
    <property type="component" value="Chromosome"/>
</dbReference>
<dbReference type="PANTHER" id="PTHR43031:SF1">
    <property type="entry name" value="PYRIDINE NUCLEOTIDE-DISULPHIDE OXIDOREDUCTASE"/>
    <property type="match status" value="1"/>
</dbReference>
<dbReference type="AlphaFoldDB" id="A0A0M4DEP1"/>
<evidence type="ECO:0000256" key="1">
    <source>
        <dbReference type="SAM" id="SignalP"/>
    </source>
</evidence>
<evidence type="ECO:0000313" key="4">
    <source>
        <dbReference type="Proteomes" id="UP000057158"/>
    </source>
</evidence>
<gene>
    <name evidence="3" type="ORF">DSOUD_0031</name>
</gene>
<dbReference type="SUPFAM" id="SSF52821">
    <property type="entry name" value="Rhodanese/Cell cycle control phosphatase"/>
    <property type="match status" value="3"/>
</dbReference>
<dbReference type="OrthoDB" id="9776795at2"/>
<keyword evidence="3" id="KW-0670">Pyruvate</keyword>
<reference evidence="3 4" key="1">
    <citation type="submission" date="2015-07" db="EMBL/GenBank/DDBJ databases">
        <title>Isolation and Genomic Characterization of a Novel Halophilic Metal-Reducing Deltaproteobacterium from the Deep Subsurface.</title>
        <authorList>
            <person name="Badalamenti J.P."/>
            <person name="Summers Z.M."/>
            <person name="Gralnick J.A."/>
            <person name="Bond D.R."/>
        </authorList>
    </citation>
    <scope>NUCLEOTIDE SEQUENCE [LARGE SCALE GENOMIC DNA]</scope>
    <source>
        <strain evidence="3 4">WTL</strain>
    </source>
</reference>
<proteinExistence type="predicted"/>
<feature type="chain" id="PRO_5005792269" evidence="1">
    <location>
        <begin position="27"/>
        <end position="364"/>
    </location>
</feature>
<accession>A0A0M4DEP1</accession>
<dbReference type="PATRIC" id="fig|1603606.3.peg.37"/>
<dbReference type="InterPro" id="IPR050229">
    <property type="entry name" value="GlpE_sulfurtransferase"/>
</dbReference>
<feature type="domain" description="Rhodanese" evidence="2">
    <location>
        <begin position="156"/>
        <end position="237"/>
    </location>
</feature>
<keyword evidence="3" id="KW-0808">Transferase</keyword>
<dbReference type="EMBL" id="CP010802">
    <property type="protein sequence ID" value="ALC14832.1"/>
    <property type="molecule type" value="Genomic_DNA"/>
</dbReference>
<feature type="domain" description="Rhodanese" evidence="2">
    <location>
        <begin position="48"/>
        <end position="140"/>
    </location>
</feature>